<evidence type="ECO:0000256" key="1">
    <source>
        <dbReference type="SAM" id="MobiDB-lite"/>
    </source>
</evidence>
<organism evidence="3 4">
    <name type="scientific">Diploptera punctata</name>
    <name type="common">Pacific beetle cockroach</name>
    <dbReference type="NCBI Taxonomy" id="6984"/>
    <lineage>
        <taxon>Eukaryota</taxon>
        <taxon>Metazoa</taxon>
        <taxon>Ecdysozoa</taxon>
        <taxon>Arthropoda</taxon>
        <taxon>Hexapoda</taxon>
        <taxon>Insecta</taxon>
        <taxon>Pterygota</taxon>
        <taxon>Neoptera</taxon>
        <taxon>Polyneoptera</taxon>
        <taxon>Dictyoptera</taxon>
        <taxon>Blattodea</taxon>
        <taxon>Blaberoidea</taxon>
        <taxon>Blaberidae</taxon>
        <taxon>Diplopterinae</taxon>
        <taxon>Diploptera</taxon>
    </lineage>
</organism>
<keyword evidence="2" id="KW-0472">Membrane</keyword>
<feature type="non-terminal residue" evidence="3">
    <location>
        <position position="430"/>
    </location>
</feature>
<accession>A0AAD8ACV9</accession>
<proteinExistence type="predicted"/>
<feature type="transmembrane region" description="Helical" evidence="2">
    <location>
        <begin position="248"/>
        <end position="265"/>
    </location>
</feature>
<feature type="compositionally biased region" description="Polar residues" evidence="1">
    <location>
        <begin position="418"/>
        <end position="430"/>
    </location>
</feature>
<sequence>NGCKYLTDDIQSNIALKFTDCFLSMSGLETYECENSLKKKDCVKRMTDRSFNVYTEFYTHTINMCFFLESQMWHEETEKTIDRLSTSSARVSRQLEEAETVQEILLEQQRKSMTVQQELLANGLSLSEIILTSQDNLHAIMHEFKTSTHEQKKMLFEVFDRLASLQNWAVGEISWLDTIIFYVSCIIVSYVITATPRTYEARIWIFLTVTINAVFERTIVTYLLQDNFDHIEVFNENLNWWIWQCRKIMLSICAIFIGYAVYHYCDYNAVNHKLLIEIQKQNMEVIHHLQKIKLADNILNKEISNLDKVSEEEKSLIVPSRPTVNVNDTFPKIDGTAYIRDYSSTTSIFSNDSGTSSKIELDLSPRVLDIHNISLKKLKEKIISPSSRPSSRSSSRSYNSNQSEMTLQSPTVEIRPTSRYSLRNQNKLSS</sequence>
<name>A0AAD8ACV9_DIPPU</name>
<evidence type="ECO:0000313" key="4">
    <source>
        <dbReference type="Proteomes" id="UP001233999"/>
    </source>
</evidence>
<keyword evidence="4" id="KW-1185">Reference proteome</keyword>
<reference evidence="3" key="2">
    <citation type="submission" date="2023-05" db="EMBL/GenBank/DDBJ databases">
        <authorList>
            <person name="Fouks B."/>
        </authorList>
    </citation>
    <scope>NUCLEOTIDE SEQUENCE</scope>
    <source>
        <strain evidence="3">Stay&amp;Tobe</strain>
        <tissue evidence="3">Testes</tissue>
    </source>
</reference>
<evidence type="ECO:0000313" key="3">
    <source>
        <dbReference type="EMBL" id="KAJ9596677.1"/>
    </source>
</evidence>
<feature type="compositionally biased region" description="Low complexity" evidence="1">
    <location>
        <begin position="383"/>
        <end position="397"/>
    </location>
</feature>
<comment type="caution">
    <text evidence="3">The sequence shown here is derived from an EMBL/GenBank/DDBJ whole genome shotgun (WGS) entry which is preliminary data.</text>
</comment>
<dbReference type="Proteomes" id="UP001233999">
    <property type="component" value="Unassembled WGS sequence"/>
</dbReference>
<dbReference type="PANTHER" id="PTHR33538:SF2">
    <property type="entry name" value="PROTEIN GAMETE EXPRESSED 1"/>
    <property type="match status" value="1"/>
</dbReference>
<keyword evidence="2" id="KW-0812">Transmembrane</keyword>
<keyword evidence="2" id="KW-1133">Transmembrane helix</keyword>
<feature type="region of interest" description="Disordered" evidence="1">
    <location>
        <begin position="382"/>
        <end position="430"/>
    </location>
</feature>
<reference evidence="3" key="1">
    <citation type="journal article" date="2023" name="IScience">
        <title>Live-bearing cockroach genome reveals convergent evolutionary mechanisms linked to viviparity in insects and beyond.</title>
        <authorList>
            <person name="Fouks B."/>
            <person name="Harrison M.C."/>
            <person name="Mikhailova A.A."/>
            <person name="Marchal E."/>
            <person name="English S."/>
            <person name="Carruthers M."/>
            <person name="Jennings E.C."/>
            <person name="Chiamaka E.L."/>
            <person name="Frigard R.A."/>
            <person name="Pippel M."/>
            <person name="Attardo G.M."/>
            <person name="Benoit J.B."/>
            <person name="Bornberg-Bauer E."/>
            <person name="Tobe S.S."/>
        </authorList>
    </citation>
    <scope>NUCLEOTIDE SEQUENCE</scope>
    <source>
        <strain evidence="3">Stay&amp;Tobe</strain>
    </source>
</reference>
<dbReference type="InterPro" id="IPR040346">
    <property type="entry name" value="GEX1/Brambleberry"/>
</dbReference>
<dbReference type="PANTHER" id="PTHR33538">
    <property type="entry name" value="PROTEIN GAMETE EXPRESSED 1"/>
    <property type="match status" value="1"/>
</dbReference>
<feature type="transmembrane region" description="Helical" evidence="2">
    <location>
        <begin position="204"/>
        <end position="224"/>
    </location>
</feature>
<feature type="transmembrane region" description="Helical" evidence="2">
    <location>
        <begin position="173"/>
        <end position="192"/>
    </location>
</feature>
<dbReference type="EMBL" id="JASPKZ010001974">
    <property type="protein sequence ID" value="KAJ9596677.1"/>
    <property type="molecule type" value="Genomic_DNA"/>
</dbReference>
<gene>
    <name evidence="3" type="ORF">L9F63_012281</name>
</gene>
<protein>
    <submittedName>
        <fullName evidence="3">Uncharacterized protein</fullName>
    </submittedName>
</protein>
<dbReference type="AlphaFoldDB" id="A0AAD8ACV9"/>
<evidence type="ECO:0000256" key="2">
    <source>
        <dbReference type="SAM" id="Phobius"/>
    </source>
</evidence>
<feature type="non-terminal residue" evidence="3">
    <location>
        <position position="1"/>
    </location>
</feature>
<feature type="compositionally biased region" description="Polar residues" evidence="1">
    <location>
        <begin position="398"/>
        <end position="411"/>
    </location>
</feature>